<dbReference type="Gene3D" id="3.40.50.300">
    <property type="entry name" value="P-loop containing nucleotide triphosphate hydrolases"/>
    <property type="match status" value="1"/>
</dbReference>
<proteinExistence type="predicted"/>
<dbReference type="GO" id="GO:0008146">
    <property type="term" value="F:sulfotransferase activity"/>
    <property type="evidence" value="ECO:0007669"/>
    <property type="project" value="InterPro"/>
</dbReference>
<keyword evidence="3" id="KW-1185">Reference proteome</keyword>
<comment type="caution">
    <text evidence="2">The sequence shown here is derived from an EMBL/GenBank/DDBJ whole genome shotgun (WGS) entry which is preliminary data.</text>
</comment>
<dbReference type="InterPro" id="IPR027417">
    <property type="entry name" value="P-loop_NTPase"/>
</dbReference>
<dbReference type="RefSeq" id="WP_006668892.1">
    <property type="nucleotide sequence ID" value="NZ_ABYK01000010.1"/>
</dbReference>
<dbReference type="InterPro" id="IPR037359">
    <property type="entry name" value="NST/OST"/>
</dbReference>
<accession>B5VZ48</accession>
<evidence type="ECO:0000256" key="1">
    <source>
        <dbReference type="ARBA" id="ARBA00022679"/>
    </source>
</evidence>
<dbReference type="Pfam" id="PF13469">
    <property type="entry name" value="Sulfotransfer_3"/>
    <property type="match status" value="1"/>
</dbReference>
<sequence length="302" mass="34756">MNQVKLPNFLIIGVEKSGTTSIYNYLNQHPEVYMSPVKETNFLEREWSLEESRKPSRIDTLDKYTDLFKNVTNEKAIGEVSPNYLFKYKTSIPKIYKLLPNAKLIAILRHPVERAYSDYLMHIRDVIGGKNVPSLSAQATKDPITSFTIRKGLYAEPLAAFFEAFGRDNIKVYLYDDLQESATAFMQDIYEFIGVDPTFIPDTSKRAQKAAVPKNQTVNTVLRTQNLVRKTVASILRLFLSEATRQKIRDRLLAANYQSKAALPLAEEERQLLQDLYREDILKLQELLETDLSHWLKPTMKA</sequence>
<dbReference type="PANTHER" id="PTHR10605:SF56">
    <property type="entry name" value="BIFUNCTIONAL HEPARAN SULFATE N-DEACETYLASE_N-SULFOTRANSFERASE"/>
    <property type="match status" value="1"/>
</dbReference>
<gene>
    <name evidence="2" type="ORF">AmaxDRAFT_1786</name>
</gene>
<keyword evidence="1 2" id="KW-0808">Transferase</keyword>
<dbReference type="SUPFAM" id="SSF52540">
    <property type="entry name" value="P-loop containing nucleoside triphosphate hydrolases"/>
    <property type="match status" value="1"/>
</dbReference>
<reference evidence="2 3" key="1">
    <citation type="journal article" date="2011" name="Appl. Environ. Microbiol.">
        <title>Contribution of a Sodium Ion Gradient to Energy Conservation during Fermentation in the Cyanobacterium Arthrospira (Spirulina) maxima CS-328.</title>
        <authorList>
            <person name="Carrieri D."/>
            <person name="Ananyev G."/>
            <person name="Lenz O."/>
            <person name="Bryant D.A."/>
            <person name="Dismukes G.C."/>
        </authorList>
    </citation>
    <scope>NUCLEOTIDE SEQUENCE [LARGE SCALE GENOMIC DNA]</scope>
    <source>
        <strain evidence="2 3">CS-328</strain>
    </source>
</reference>
<dbReference type="EMBL" id="ABYK01000010">
    <property type="protein sequence ID" value="EDZ95516.1"/>
    <property type="molecule type" value="Genomic_DNA"/>
</dbReference>
<evidence type="ECO:0000313" key="2">
    <source>
        <dbReference type="EMBL" id="EDZ95516.1"/>
    </source>
</evidence>
<dbReference type="PANTHER" id="PTHR10605">
    <property type="entry name" value="HEPARAN SULFATE SULFOTRANSFERASE"/>
    <property type="match status" value="1"/>
</dbReference>
<name>B5VZ48_LIMMA</name>
<dbReference type="AlphaFoldDB" id="B5VZ48"/>
<dbReference type="Proteomes" id="UP000004061">
    <property type="component" value="Unassembled WGS sequence"/>
</dbReference>
<evidence type="ECO:0000313" key="3">
    <source>
        <dbReference type="Proteomes" id="UP000004061"/>
    </source>
</evidence>
<protein>
    <submittedName>
        <fullName evidence="2">Sulfotransferase</fullName>
    </submittedName>
</protein>
<organism evidence="2 3">
    <name type="scientific">Limnospira maxima CS-328</name>
    <dbReference type="NCBI Taxonomy" id="513049"/>
    <lineage>
        <taxon>Bacteria</taxon>
        <taxon>Bacillati</taxon>
        <taxon>Cyanobacteriota</taxon>
        <taxon>Cyanophyceae</taxon>
        <taxon>Oscillatoriophycideae</taxon>
        <taxon>Oscillatoriales</taxon>
        <taxon>Sirenicapillariaceae</taxon>
        <taxon>Limnospira</taxon>
    </lineage>
</organism>